<keyword evidence="2" id="KW-0812">Transmembrane</keyword>
<keyword evidence="2" id="KW-0472">Membrane</keyword>
<name>K0F614_NOCB7</name>
<evidence type="ECO:0000256" key="1">
    <source>
        <dbReference type="SAM" id="MobiDB-lite"/>
    </source>
</evidence>
<dbReference type="KEGG" id="nbr:O3I_034080"/>
<feature type="transmembrane region" description="Helical" evidence="2">
    <location>
        <begin position="228"/>
        <end position="247"/>
    </location>
</feature>
<reference evidence="3 4" key="1">
    <citation type="journal article" date="2012" name="J. Bacteriol.">
        <title>Complete genome sequence of Nocardia brasiliensis HUJEG-1.</title>
        <authorList>
            <person name="Vera-Cabrera L."/>
            <person name="Ortiz-Lopez R."/>
            <person name="Elizondo-Gonzalez R."/>
            <person name="Perez-Maya A.A."/>
            <person name="Ocampo-Candiani J."/>
        </authorList>
    </citation>
    <scope>NUCLEOTIDE SEQUENCE [LARGE SCALE GENOMIC DNA]</scope>
    <source>
        <strain evidence="4">ATCC 700358</strain>
    </source>
</reference>
<sequence>MMSGRSDREQRVGLPNPGAGDQDPRQIAYTLFSHAAFSNLVWGRAGIVETFEALSAVAPAYLTASPKYEWLAEFPQHGNVYWFALTGPQGSGIATLVVSGADTDFTTTELAMPLRELREPWQWGMGVPVQPGANPPAGASVPAGFAEVFASSDLIPLSVLFDNPAIAERRSTMIRSGGASARRAAQEPVSPWRALSKRLAVDVGLWLFGLILIAIAGMGHPAGYQPDGILVLIALPLLAALAARFEIDRRLAAGGNEGYIAGFALGAVIFVWQAFDSNGAWPYPAWLWWVAPALGVLGYFGQAALRASR</sequence>
<feature type="transmembrane region" description="Helical" evidence="2">
    <location>
        <begin position="287"/>
        <end position="305"/>
    </location>
</feature>
<organism evidence="3 4">
    <name type="scientific">Nocardia brasiliensis (strain ATCC 700358 / HUJEG-1)</name>
    <dbReference type="NCBI Taxonomy" id="1133849"/>
    <lineage>
        <taxon>Bacteria</taxon>
        <taxon>Bacillati</taxon>
        <taxon>Actinomycetota</taxon>
        <taxon>Actinomycetes</taxon>
        <taxon>Mycobacteriales</taxon>
        <taxon>Nocardiaceae</taxon>
        <taxon>Nocardia</taxon>
    </lineage>
</organism>
<feature type="transmembrane region" description="Helical" evidence="2">
    <location>
        <begin position="259"/>
        <end position="275"/>
    </location>
</feature>
<keyword evidence="2" id="KW-1133">Transmembrane helix</keyword>
<protein>
    <submittedName>
        <fullName evidence="3">Uncharacterized protein</fullName>
    </submittedName>
</protein>
<evidence type="ECO:0000313" key="3">
    <source>
        <dbReference type="EMBL" id="AFU04765.1"/>
    </source>
</evidence>
<feature type="transmembrane region" description="Helical" evidence="2">
    <location>
        <begin position="203"/>
        <end position="222"/>
    </location>
</feature>
<keyword evidence="4" id="KW-1185">Reference proteome</keyword>
<feature type="compositionally biased region" description="Basic and acidic residues" evidence="1">
    <location>
        <begin position="1"/>
        <end position="11"/>
    </location>
</feature>
<feature type="region of interest" description="Disordered" evidence="1">
    <location>
        <begin position="1"/>
        <end position="22"/>
    </location>
</feature>
<accession>K0F614</accession>
<gene>
    <name evidence="3" type="ORF">O3I_034080</name>
</gene>
<proteinExistence type="predicted"/>
<dbReference type="HOGENOM" id="CLU_899643_0_0_11"/>
<evidence type="ECO:0000256" key="2">
    <source>
        <dbReference type="SAM" id="Phobius"/>
    </source>
</evidence>
<dbReference type="EMBL" id="CP003876">
    <property type="protein sequence ID" value="AFU04765.1"/>
    <property type="molecule type" value="Genomic_DNA"/>
</dbReference>
<dbReference type="Proteomes" id="UP000006304">
    <property type="component" value="Chromosome"/>
</dbReference>
<evidence type="ECO:0000313" key="4">
    <source>
        <dbReference type="Proteomes" id="UP000006304"/>
    </source>
</evidence>
<dbReference type="STRING" id="1133849.O3I_034080"/>
<dbReference type="AlphaFoldDB" id="K0F614"/>